<proteinExistence type="predicted"/>
<accession>A0AAV5VXP8</accession>
<keyword evidence="3" id="KW-1185">Reference proteome</keyword>
<evidence type="ECO:0000256" key="1">
    <source>
        <dbReference type="SAM" id="MobiDB-lite"/>
    </source>
</evidence>
<feature type="compositionally biased region" description="Low complexity" evidence="1">
    <location>
        <begin position="16"/>
        <end position="32"/>
    </location>
</feature>
<sequence length="183" mass="19821">DVYVMDRVTEKEYPVPSTSMGKKSSPTGSSKSVDSVGTRNVTVTVVSDSGTKVQLMLKAFGLKKKKSLIGTIVTHFKKPGSPSKLLSNGQFTNFDLTSSSLGFTLNVQTDKKKKKGNGNRVDTFALDIKQFPSSVNAESAEFEVMEPASGECFILLSLIKTDNLNVNWKEFLSSHGTIDASTI</sequence>
<reference evidence="2" key="1">
    <citation type="submission" date="2023-10" db="EMBL/GenBank/DDBJ databases">
        <title>Genome assembly of Pristionchus species.</title>
        <authorList>
            <person name="Yoshida K."/>
            <person name="Sommer R.J."/>
        </authorList>
    </citation>
    <scope>NUCLEOTIDE SEQUENCE</scope>
    <source>
        <strain evidence="2">RS5133</strain>
    </source>
</reference>
<evidence type="ECO:0000313" key="3">
    <source>
        <dbReference type="Proteomes" id="UP001432322"/>
    </source>
</evidence>
<feature type="region of interest" description="Disordered" evidence="1">
    <location>
        <begin position="13"/>
        <end position="36"/>
    </location>
</feature>
<dbReference type="EMBL" id="BTSY01000004">
    <property type="protein sequence ID" value="GMT24326.1"/>
    <property type="molecule type" value="Genomic_DNA"/>
</dbReference>
<protein>
    <submittedName>
        <fullName evidence="2">Uncharacterized protein</fullName>
    </submittedName>
</protein>
<comment type="caution">
    <text evidence="2">The sequence shown here is derived from an EMBL/GenBank/DDBJ whole genome shotgun (WGS) entry which is preliminary data.</text>
</comment>
<evidence type="ECO:0000313" key="2">
    <source>
        <dbReference type="EMBL" id="GMT24326.1"/>
    </source>
</evidence>
<name>A0AAV5VXP8_9BILA</name>
<feature type="non-terminal residue" evidence="2">
    <location>
        <position position="1"/>
    </location>
</feature>
<organism evidence="2 3">
    <name type="scientific">Pristionchus fissidentatus</name>
    <dbReference type="NCBI Taxonomy" id="1538716"/>
    <lineage>
        <taxon>Eukaryota</taxon>
        <taxon>Metazoa</taxon>
        <taxon>Ecdysozoa</taxon>
        <taxon>Nematoda</taxon>
        <taxon>Chromadorea</taxon>
        <taxon>Rhabditida</taxon>
        <taxon>Rhabditina</taxon>
        <taxon>Diplogasteromorpha</taxon>
        <taxon>Diplogasteroidea</taxon>
        <taxon>Neodiplogasteridae</taxon>
        <taxon>Pristionchus</taxon>
    </lineage>
</organism>
<gene>
    <name evidence="2" type="ORF">PFISCL1PPCAC_15623</name>
</gene>
<dbReference type="AlphaFoldDB" id="A0AAV5VXP8"/>
<dbReference type="Proteomes" id="UP001432322">
    <property type="component" value="Unassembled WGS sequence"/>
</dbReference>